<gene>
    <name evidence="1" type="ORF">Me_995_000337</name>
</gene>
<proteinExistence type="predicted"/>
<organism evidence="1 2">
    <name type="scientific">Mycoplasmopsis edwardii</name>
    <dbReference type="NCBI Taxonomy" id="53558"/>
    <lineage>
        <taxon>Bacteria</taxon>
        <taxon>Bacillati</taxon>
        <taxon>Mycoplasmatota</taxon>
        <taxon>Mycoplasmoidales</taxon>
        <taxon>Metamycoplasmataceae</taxon>
        <taxon>Mycoplasmopsis</taxon>
    </lineage>
</organism>
<name>A0ACD4PI48_9BACT</name>
<dbReference type="EMBL" id="CP114370">
    <property type="protein sequence ID" value="WBP84354.1"/>
    <property type="molecule type" value="Genomic_DNA"/>
</dbReference>
<sequence>MLSRKKKVFILAAVTGAVAPLSIGVVHSLLSSNNKEYKFNIKGSAKTFVDNDTADISKAVNGSFDSNLPRKPKEPEPIKKPEPKPITPVVEVPIVEEPQPETKPEPKPEPSPIPTPQPEPQPIPEPEPIPVPTPEPEPVPKPQPEPEPISDVNVPIYVAPEPKPQPEEIEKEIRTRKKIKKDEIEYFADIVEFPPRKDKKSDVERGITNRVPYRAEILPDVENISGALTEENIRNSVNRAIRHGKNSDQFFGKGSTYREVLENDDKPIEEKIAHYNADGNSPEHFSSLWFRYYRLLKGGPDVLKKYLDEEGLKNLDKWWNDKRIFSWTPPRAYEPKKIPLGHLLLIMHIDHTKITKISDMVKKELEKGNVIPKDYGNVGVNEKGEWEAYNYEPPINGVVGEIKRNNKFKRVLGNNNIWSRSAEDIERGKFHNWNDRDVTEFYRQKYGFSTIMKRGGGIYVTEYTRNEKIDGVDREKAIVVTIDVLSEYAYENAEAVIKRFKEKGIEITGYRMKNIGKKGATQSMEKILSALPKKLPMLELFFESKNTSDLKYLKNKEIDELSMISNSKVNTLADDWAFNPWALNKVAWVNMADYNVSSDYNRDLTIYSRITFDNLAFDPEDYKEGDLTAINNGLRMAYWVRNNERIFQGGFGPGLKPDRDAGGNSYPMGIDLSRIPQMKTLRGLIFYNEDNPSQIRKLNKIKLFNDSDTWTVSTVEMNEAQFADILVTSQPQMPRSKIMFSNGSTTQKIKILPTRNTISLNSDGIRHLKTLLSYSENMQLSISKTEIIVPNGATSLFSTLKNAGFKVRFESADEDDLYIP</sequence>
<keyword evidence="2" id="KW-1185">Reference proteome</keyword>
<evidence type="ECO:0000313" key="1">
    <source>
        <dbReference type="EMBL" id="WBP84354.1"/>
    </source>
</evidence>
<accession>A0ACD4PI48</accession>
<reference evidence="1" key="1">
    <citation type="submission" date="2022-12" db="EMBL/GenBank/DDBJ databases">
        <authorList>
            <consortium name="Asia Pacific Centre for Animal Health"/>
            <person name="Klose S.M."/>
            <person name="Legione A.R."/>
            <person name="Monotti I."/>
            <person name="Bushell R."/>
            <person name="Marenda M.S."/>
            <person name="Sugiyama T."/>
            <person name="Browning G.F."/>
            <person name="Vaz P.K."/>
        </authorList>
    </citation>
    <scope>NUCLEOTIDE SEQUENCE</scope>
    <source>
        <strain evidence="1">Felid995</strain>
    </source>
</reference>
<evidence type="ECO:0000313" key="2">
    <source>
        <dbReference type="Proteomes" id="UP001213039"/>
    </source>
</evidence>
<dbReference type="Proteomes" id="UP001213039">
    <property type="component" value="Chromosome"/>
</dbReference>
<protein>
    <submittedName>
        <fullName evidence="1">Immunoglobulin-blocking virulence protein</fullName>
    </submittedName>
</protein>